<dbReference type="Pfam" id="PF00218">
    <property type="entry name" value="IGPS"/>
    <property type="match status" value="1"/>
</dbReference>
<name>G8TW24_SULAD</name>
<proteinExistence type="inferred from homology"/>
<comment type="catalytic activity">
    <reaction evidence="1">
        <text>1-(2-carboxyphenylamino)-1-deoxy-D-ribulose 5-phosphate + H(+) = (1S,2R)-1-C-(indol-3-yl)glycerol 3-phosphate + CO2 + H2O</text>
        <dbReference type="Rhea" id="RHEA:23476"/>
        <dbReference type="ChEBI" id="CHEBI:15377"/>
        <dbReference type="ChEBI" id="CHEBI:15378"/>
        <dbReference type="ChEBI" id="CHEBI:16526"/>
        <dbReference type="ChEBI" id="CHEBI:58613"/>
        <dbReference type="ChEBI" id="CHEBI:58866"/>
        <dbReference type="EC" id="4.1.1.48"/>
    </reaction>
</comment>
<evidence type="ECO:0000256" key="8">
    <source>
        <dbReference type="ARBA" id="ARBA00023141"/>
    </source>
</evidence>
<dbReference type="EC" id="4.1.1.48" evidence="4"/>
<dbReference type="InterPro" id="IPR013798">
    <property type="entry name" value="Indole-3-glycerol_P_synth_dom"/>
</dbReference>
<evidence type="ECO:0000313" key="12">
    <source>
        <dbReference type="Proteomes" id="UP000005439"/>
    </source>
</evidence>
<evidence type="ECO:0000313" key="11">
    <source>
        <dbReference type="EMBL" id="AEW05951.1"/>
    </source>
</evidence>
<dbReference type="AlphaFoldDB" id="G8TW24"/>
<keyword evidence="5" id="KW-0028">Amino-acid biosynthesis</keyword>
<evidence type="ECO:0000256" key="3">
    <source>
        <dbReference type="ARBA" id="ARBA00008737"/>
    </source>
</evidence>
<dbReference type="InterPro" id="IPR001468">
    <property type="entry name" value="Indole-3-GlycerolPSynthase_CS"/>
</dbReference>
<dbReference type="GO" id="GO:0000162">
    <property type="term" value="P:L-tryptophan biosynthetic process"/>
    <property type="evidence" value="ECO:0007669"/>
    <property type="project" value="UniProtKB-UniPathway"/>
</dbReference>
<dbReference type="InterPro" id="IPR045186">
    <property type="entry name" value="Indole-3-glycerol_P_synth"/>
</dbReference>
<evidence type="ECO:0000256" key="5">
    <source>
        <dbReference type="ARBA" id="ARBA00022605"/>
    </source>
</evidence>
<dbReference type="NCBIfam" id="NF001377">
    <property type="entry name" value="PRK00278.2-4"/>
    <property type="match status" value="1"/>
</dbReference>
<dbReference type="Gene3D" id="3.20.20.70">
    <property type="entry name" value="Aldolase class I"/>
    <property type="match status" value="1"/>
</dbReference>
<dbReference type="PATRIC" id="fig|679936.5.peg.2577"/>
<protein>
    <recommendedName>
        <fullName evidence="4">indole-3-glycerol-phosphate synthase</fullName>
        <ecNumber evidence="4">4.1.1.48</ecNumber>
    </recommendedName>
</protein>
<dbReference type="CDD" id="cd00331">
    <property type="entry name" value="IGPS"/>
    <property type="match status" value="1"/>
</dbReference>
<dbReference type="Proteomes" id="UP000005439">
    <property type="component" value="Chromosome"/>
</dbReference>
<organism evidence="11 12">
    <name type="scientific">Sulfobacillus acidophilus (strain ATCC 700253 / DSM 10332 / NAL)</name>
    <dbReference type="NCBI Taxonomy" id="679936"/>
    <lineage>
        <taxon>Bacteria</taxon>
        <taxon>Bacillati</taxon>
        <taxon>Bacillota</taxon>
        <taxon>Clostridia</taxon>
        <taxon>Eubacteriales</taxon>
        <taxon>Clostridiales Family XVII. Incertae Sedis</taxon>
        <taxon>Sulfobacillus</taxon>
    </lineage>
</organism>
<dbReference type="HOGENOM" id="CLU_034247_2_1_9"/>
<keyword evidence="12" id="KW-1185">Reference proteome</keyword>
<dbReference type="STRING" id="679936.Sulac_2489"/>
<dbReference type="InterPro" id="IPR011060">
    <property type="entry name" value="RibuloseP-bd_barrel"/>
</dbReference>
<dbReference type="InterPro" id="IPR013785">
    <property type="entry name" value="Aldolase_TIM"/>
</dbReference>
<dbReference type="UniPathway" id="UPA00035">
    <property type="reaction ID" value="UER00043"/>
</dbReference>
<comment type="pathway">
    <text evidence="2">Amino-acid biosynthesis; L-tryptophan biosynthesis; L-tryptophan from chorismate: step 4/5.</text>
</comment>
<reference evidence="12" key="1">
    <citation type="submission" date="2011-12" db="EMBL/GenBank/DDBJ databases">
        <title>The complete genome of chromosome of Sulfobacillus acidophilus DSM 10332.</title>
        <authorList>
            <person name="Lucas S."/>
            <person name="Han J."/>
            <person name="Lapidus A."/>
            <person name="Bruce D."/>
            <person name="Goodwin L."/>
            <person name="Pitluck S."/>
            <person name="Peters L."/>
            <person name="Kyrpides N."/>
            <person name="Mavromatis K."/>
            <person name="Ivanova N."/>
            <person name="Mikhailova N."/>
            <person name="Chertkov O."/>
            <person name="Saunders E."/>
            <person name="Detter J.C."/>
            <person name="Tapia R."/>
            <person name="Han C."/>
            <person name="Land M."/>
            <person name="Hauser L."/>
            <person name="Markowitz V."/>
            <person name="Cheng J.-F."/>
            <person name="Hugenholtz P."/>
            <person name="Woyke T."/>
            <person name="Wu D."/>
            <person name="Pukall R."/>
            <person name="Gehrich-Schroeter G."/>
            <person name="Schneider S."/>
            <person name="Klenk H.-P."/>
            <person name="Eisen J.A."/>
        </authorList>
    </citation>
    <scope>NUCLEOTIDE SEQUENCE [LARGE SCALE GENOMIC DNA]</scope>
    <source>
        <strain evidence="12">ATCC 700253 / DSM 10332 / NAL</strain>
    </source>
</reference>
<dbReference type="GO" id="GO:0004425">
    <property type="term" value="F:indole-3-glycerol-phosphate synthase activity"/>
    <property type="evidence" value="ECO:0007669"/>
    <property type="project" value="UniProtKB-EC"/>
</dbReference>
<sequence length="255" mass="28277">MFLDRIVASVDARVEALRDEWARLEEKAQNMPPTRSLADALRADPGTLQVIAECKQRSPSKGWLTDHYDPVAQAQGYQRAGAAAISVLTEPEFFAGDLAHLRAVREAVSIPVLRKDFIRHPVQIAEARAAGADAVLLIIRILEPDQYRALYDYATRLGLDVLVEIHSPVEAEVALTAHPAIIGVNNRDLDSFETRLSFSQEMALALGPDIIKVSESGIHQVEDLRQVRDWGYQAVLVGEALMRGRPLLEEWRANG</sequence>
<evidence type="ECO:0000256" key="4">
    <source>
        <dbReference type="ARBA" id="ARBA00012362"/>
    </source>
</evidence>
<evidence type="ECO:0000259" key="10">
    <source>
        <dbReference type="Pfam" id="PF00218"/>
    </source>
</evidence>
<gene>
    <name evidence="11" type="ordered locus">Sulac_2489</name>
</gene>
<accession>G8TW24</accession>
<dbReference type="PANTHER" id="PTHR22854">
    <property type="entry name" value="TRYPTOPHAN BIOSYNTHESIS PROTEIN"/>
    <property type="match status" value="1"/>
</dbReference>
<dbReference type="KEGG" id="sap:Sulac_2489"/>
<evidence type="ECO:0000256" key="6">
    <source>
        <dbReference type="ARBA" id="ARBA00022793"/>
    </source>
</evidence>
<comment type="similarity">
    <text evidence="3">Belongs to the TrpC family.</text>
</comment>
<evidence type="ECO:0000256" key="2">
    <source>
        <dbReference type="ARBA" id="ARBA00004696"/>
    </source>
</evidence>
<evidence type="ECO:0000256" key="9">
    <source>
        <dbReference type="ARBA" id="ARBA00023239"/>
    </source>
</evidence>
<dbReference type="PANTHER" id="PTHR22854:SF2">
    <property type="entry name" value="INDOLE-3-GLYCEROL-PHOSPHATE SYNTHASE"/>
    <property type="match status" value="1"/>
</dbReference>
<evidence type="ECO:0000256" key="7">
    <source>
        <dbReference type="ARBA" id="ARBA00022822"/>
    </source>
</evidence>
<keyword evidence="6" id="KW-0210">Decarboxylase</keyword>
<reference evidence="11 12" key="2">
    <citation type="journal article" date="2012" name="Stand. Genomic Sci.">
        <title>Complete genome sequence of the moderately thermophilic mineral-sulfide-oxidizing firmicute Sulfobacillus acidophilus type strain (NAL(T)).</title>
        <authorList>
            <person name="Anderson I."/>
            <person name="Chertkov O."/>
            <person name="Chen A."/>
            <person name="Saunders E."/>
            <person name="Lapidus A."/>
            <person name="Nolan M."/>
            <person name="Lucas S."/>
            <person name="Hammon N."/>
            <person name="Deshpande S."/>
            <person name="Cheng J.F."/>
            <person name="Han C."/>
            <person name="Tapia R."/>
            <person name="Goodwin L.A."/>
            <person name="Pitluck S."/>
            <person name="Liolios K."/>
            <person name="Pagani I."/>
            <person name="Ivanova N."/>
            <person name="Mikhailova N."/>
            <person name="Pati A."/>
            <person name="Palaniappan K."/>
            <person name="Land M."/>
            <person name="Pan C."/>
            <person name="Rohde M."/>
            <person name="Pukall R."/>
            <person name="Goker M."/>
            <person name="Detter J.C."/>
            <person name="Woyke T."/>
            <person name="Bristow J."/>
            <person name="Eisen J.A."/>
            <person name="Markowitz V."/>
            <person name="Hugenholtz P."/>
            <person name="Kyrpides N.C."/>
            <person name="Klenk H.P."/>
            <person name="Mavromatis K."/>
        </authorList>
    </citation>
    <scope>NUCLEOTIDE SEQUENCE [LARGE SCALE GENOMIC DNA]</scope>
    <source>
        <strain evidence="12">ATCC 700253 / DSM 10332 / NAL</strain>
    </source>
</reference>
<keyword evidence="9 11" id="KW-0456">Lyase</keyword>
<dbReference type="FunFam" id="3.20.20.70:FF:000024">
    <property type="entry name" value="Indole-3-glycerol phosphate synthase"/>
    <property type="match status" value="1"/>
</dbReference>
<feature type="domain" description="Indole-3-glycerol phosphate synthase" evidence="10">
    <location>
        <begin position="3"/>
        <end position="244"/>
    </location>
</feature>
<keyword evidence="8" id="KW-0057">Aromatic amino acid biosynthesis</keyword>
<dbReference type="GO" id="GO:0004640">
    <property type="term" value="F:phosphoribosylanthranilate isomerase activity"/>
    <property type="evidence" value="ECO:0007669"/>
    <property type="project" value="TreeGrafter"/>
</dbReference>
<evidence type="ECO:0000256" key="1">
    <source>
        <dbReference type="ARBA" id="ARBA00001633"/>
    </source>
</evidence>
<dbReference type="PROSITE" id="PS00614">
    <property type="entry name" value="IGPS"/>
    <property type="match status" value="1"/>
</dbReference>
<dbReference type="SUPFAM" id="SSF51366">
    <property type="entry name" value="Ribulose-phoshate binding barrel"/>
    <property type="match status" value="1"/>
</dbReference>
<keyword evidence="7" id="KW-0822">Tryptophan biosynthesis</keyword>
<dbReference type="EMBL" id="CP003179">
    <property type="protein sequence ID" value="AEW05951.1"/>
    <property type="molecule type" value="Genomic_DNA"/>
</dbReference>